<dbReference type="Proteomes" id="UP000648187">
    <property type="component" value="Unassembled WGS sequence"/>
</dbReference>
<evidence type="ECO:0000313" key="2">
    <source>
        <dbReference type="EMBL" id="KAF9409716.1"/>
    </source>
</evidence>
<reference evidence="2" key="1">
    <citation type="submission" date="2020-08" db="EMBL/GenBank/DDBJ databases">
        <title>Spodoptera exigua strain:BAW_Kor-Di-RS1 Genome sequencing and assembly.</title>
        <authorList>
            <person name="Kim J."/>
            <person name="Nam H.Y."/>
            <person name="Kwon M."/>
            <person name="Choi J.H."/>
            <person name="Cho S.R."/>
            <person name="Kim G.-H."/>
        </authorList>
    </citation>
    <scope>NUCLEOTIDE SEQUENCE</scope>
    <source>
        <strain evidence="2">BAW_Kor-Di-RS1</strain>
        <tissue evidence="2">Whole-body</tissue>
    </source>
</reference>
<feature type="compositionally biased region" description="Polar residues" evidence="1">
    <location>
        <begin position="148"/>
        <end position="162"/>
    </location>
</feature>
<sequence>MEGPSQESMPDESAASAEGGKNVGDSDLGDLSTPNPPKSRRRPANDIAERQMSSAFGQLTNMLAKRQKENQPPLTEQDDCELYGKLLTHKLRELPPDDRKLMMYDIDTLFVNRIKEKQRYQTISSYHSIPHQLRVNSSMPNRPPTPQTPNSETSKLPNTSPYLNCHRLPQLRTLNQRLHANHPLPECHIMKQQLNRQQKTNHQVFKAFNPIISPNRT</sequence>
<evidence type="ECO:0008006" key="4">
    <source>
        <dbReference type="Google" id="ProtNLM"/>
    </source>
</evidence>
<feature type="region of interest" description="Disordered" evidence="1">
    <location>
        <begin position="131"/>
        <end position="163"/>
    </location>
</feature>
<dbReference type="EMBL" id="JACKWZ010000302">
    <property type="protein sequence ID" value="KAF9409716.1"/>
    <property type="molecule type" value="Genomic_DNA"/>
</dbReference>
<name>A0A835G7U4_SPOEX</name>
<organism evidence="2 3">
    <name type="scientific">Spodoptera exigua</name>
    <name type="common">Beet armyworm</name>
    <name type="synonym">Noctua fulgens</name>
    <dbReference type="NCBI Taxonomy" id="7107"/>
    <lineage>
        <taxon>Eukaryota</taxon>
        <taxon>Metazoa</taxon>
        <taxon>Ecdysozoa</taxon>
        <taxon>Arthropoda</taxon>
        <taxon>Hexapoda</taxon>
        <taxon>Insecta</taxon>
        <taxon>Pterygota</taxon>
        <taxon>Neoptera</taxon>
        <taxon>Endopterygota</taxon>
        <taxon>Lepidoptera</taxon>
        <taxon>Glossata</taxon>
        <taxon>Ditrysia</taxon>
        <taxon>Noctuoidea</taxon>
        <taxon>Noctuidae</taxon>
        <taxon>Amphipyrinae</taxon>
        <taxon>Spodoptera</taxon>
    </lineage>
</organism>
<evidence type="ECO:0000256" key="1">
    <source>
        <dbReference type="SAM" id="MobiDB-lite"/>
    </source>
</evidence>
<accession>A0A835G7U4</accession>
<keyword evidence="3" id="KW-1185">Reference proteome</keyword>
<proteinExistence type="predicted"/>
<protein>
    <recommendedName>
        <fullName evidence="4">BESS domain-containing protein</fullName>
    </recommendedName>
</protein>
<gene>
    <name evidence="2" type="ORF">HW555_011006</name>
</gene>
<comment type="caution">
    <text evidence="2">The sequence shown here is derived from an EMBL/GenBank/DDBJ whole genome shotgun (WGS) entry which is preliminary data.</text>
</comment>
<evidence type="ECO:0000313" key="3">
    <source>
        <dbReference type="Proteomes" id="UP000648187"/>
    </source>
</evidence>
<feature type="region of interest" description="Disordered" evidence="1">
    <location>
        <begin position="1"/>
        <end position="57"/>
    </location>
</feature>
<dbReference type="AlphaFoldDB" id="A0A835G7U4"/>